<accession>A0A212LII1</accession>
<evidence type="ECO:0000313" key="1">
    <source>
        <dbReference type="EMBL" id="SCM77179.1"/>
    </source>
</evidence>
<proteinExistence type="predicted"/>
<protein>
    <submittedName>
        <fullName evidence="1">Uncharacterized protein</fullName>
    </submittedName>
</protein>
<organism evidence="1">
    <name type="scientific">uncultured Pleomorphomonas sp</name>
    <dbReference type="NCBI Taxonomy" id="442121"/>
    <lineage>
        <taxon>Bacteria</taxon>
        <taxon>Pseudomonadati</taxon>
        <taxon>Pseudomonadota</taxon>
        <taxon>Alphaproteobacteria</taxon>
        <taxon>Hyphomicrobiales</taxon>
        <taxon>Pleomorphomonadaceae</taxon>
        <taxon>Pleomorphomonas</taxon>
        <taxon>environmental samples</taxon>
    </lineage>
</organism>
<dbReference type="EMBL" id="FMJD01000008">
    <property type="protein sequence ID" value="SCM77179.1"/>
    <property type="molecule type" value="Genomic_DNA"/>
</dbReference>
<sequence length="59" mass="6682">MSWFTCGQVGKTAPCRARGHPTVMLHFPASRFCWPGACRRDPGRHTYLPRSGGKEATWY</sequence>
<reference evidence="1" key="1">
    <citation type="submission" date="2016-08" db="EMBL/GenBank/DDBJ databases">
        <authorList>
            <person name="Seilhamer J.J."/>
        </authorList>
    </citation>
    <scope>NUCLEOTIDE SEQUENCE</scope>
    <source>
        <strain evidence="1">86</strain>
    </source>
</reference>
<name>A0A212LII1_9HYPH</name>
<dbReference type="AlphaFoldDB" id="A0A212LII1"/>
<gene>
    <name evidence="1" type="ORF">KL86PLE_40984</name>
</gene>